<dbReference type="AlphaFoldDB" id="A0A1F5FH71"/>
<evidence type="ECO:0008006" key="4">
    <source>
        <dbReference type="Google" id="ProtNLM"/>
    </source>
</evidence>
<reference evidence="2 3" key="1">
    <citation type="journal article" date="2016" name="Nat. Commun.">
        <title>Thousands of microbial genomes shed light on interconnected biogeochemical processes in an aquifer system.</title>
        <authorList>
            <person name="Anantharaman K."/>
            <person name="Brown C.T."/>
            <person name="Hug L.A."/>
            <person name="Sharon I."/>
            <person name="Castelle C.J."/>
            <person name="Probst A.J."/>
            <person name="Thomas B.C."/>
            <person name="Singh A."/>
            <person name="Wilkins M.J."/>
            <person name="Karaoz U."/>
            <person name="Brodie E.L."/>
            <person name="Williams K.H."/>
            <person name="Hubbard S.S."/>
            <person name="Banfield J.F."/>
        </authorList>
    </citation>
    <scope>NUCLEOTIDE SEQUENCE [LARGE SCALE GENOMIC DNA]</scope>
</reference>
<name>A0A1F5FH71_9BACT</name>
<accession>A0A1F5FH71</accession>
<comment type="caution">
    <text evidence="2">The sequence shown here is derived from an EMBL/GenBank/DDBJ whole genome shotgun (WGS) entry which is preliminary data.</text>
</comment>
<feature type="signal peptide" evidence="1">
    <location>
        <begin position="1"/>
        <end position="20"/>
    </location>
</feature>
<gene>
    <name evidence="2" type="ORF">A2Y64_04830</name>
</gene>
<dbReference type="Proteomes" id="UP000177187">
    <property type="component" value="Unassembled WGS sequence"/>
</dbReference>
<protein>
    <recommendedName>
        <fullName evidence="4">CARDB domain-containing protein</fullName>
    </recommendedName>
</protein>
<keyword evidence="1" id="KW-0732">Signal</keyword>
<dbReference type="EMBL" id="MFAF01000021">
    <property type="protein sequence ID" value="OGD78897.1"/>
    <property type="molecule type" value="Genomic_DNA"/>
</dbReference>
<sequence length="270" mass="30198">MRKAAFALVILLGLVLSAQALDSRDILALLNAGARDDVLIGAILKTGSKPMFTAQEVVLVDDEYRVDAQLMYLCLQGEPLSRDHVINLARIDFDEDYFIKLISSPGIGFKVETDDYMVYRNLDMDEDVQRALMAAKPVGVVDVAETPDKVNLNIVITGDDYQAGSGKTIYFYILFDGNVLREVVDDKIDTIIGSARYNKFIFTSYTEMVDPGSHTIAVALVPTDRGKPSQSDINSNILFTKRMEFREGFNQLNLQCRLVPGTETYELFER</sequence>
<organism evidence="2 3">
    <name type="scientific">Candidatus Coatesbacteria bacterium RBG_13_66_14</name>
    <dbReference type="NCBI Taxonomy" id="1817816"/>
    <lineage>
        <taxon>Bacteria</taxon>
        <taxon>Candidatus Coatesiibacteriota</taxon>
    </lineage>
</organism>
<feature type="chain" id="PRO_5009518590" description="CARDB domain-containing protein" evidence="1">
    <location>
        <begin position="21"/>
        <end position="270"/>
    </location>
</feature>
<proteinExistence type="predicted"/>
<dbReference type="STRING" id="1817816.A2Y64_04830"/>
<evidence type="ECO:0000313" key="2">
    <source>
        <dbReference type="EMBL" id="OGD78897.1"/>
    </source>
</evidence>
<evidence type="ECO:0000256" key="1">
    <source>
        <dbReference type="SAM" id="SignalP"/>
    </source>
</evidence>
<evidence type="ECO:0000313" key="3">
    <source>
        <dbReference type="Proteomes" id="UP000177187"/>
    </source>
</evidence>